<dbReference type="CDD" id="cd00090">
    <property type="entry name" value="HTH_ARSR"/>
    <property type="match status" value="1"/>
</dbReference>
<dbReference type="InterPro" id="IPR036390">
    <property type="entry name" value="WH_DNA-bd_sf"/>
</dbReference>
<dbReference type="Gene3D" id="1.10.10.10">
    <property type="entry name" value="Winged helix-like DNA-binding domain superfamily/Winged helix DNA-binding domain"/>
    <property type="match status" value="1"/>
</dbReference>
<organism evidence="5 6">
    <name type="scientific">Rothia kristinae</name>
    <dbReference type="NCBI Taxonomy" id="37923"/>
    <lineage>
        <taxon>Bacteria</taxon>
        <taxon>Bacillati</taxon>
        <taxon>Actinomycetota</taxon>
        <taxon>Actinomycetes</taxon>
        <taxon>Micrococcales</taxon>
        <taxon>Micrococcaceae</taxon>
        <taxon>Rothia</taxon>
    </lineage>
</organism>
<dbReference type="PROSITE" id="PS50956">
    <property type="entry name" value="HTH_ASNC_2"/>
    <property type="match status" value="1"/>
</dbReference>
<dbReference type="InterPro" id="IPR019888">
    <property type="entry name" value="Tscrpt_reg_AsnC-like"/>
</dbReference>
<dbReference type="GO" id="GO:0005829">
    <property type="term" value="C:cytosol"/>
    <property type="evidence" value="ECO:0007669"/>
    <property type="project" value="TreeGrafter"/>
</dbReference>
<evidence type="ECO:0000313" key="6">
    <source>
        <dbReference type="Proteomes" id="UP000594975"/>
    </source>
</evidence>
<evidence type="ECO:0000313" key="5">
    <source>
        <dbReference type="EMBL" id="QPT53344.1"/>
    </source>
</evidence>
<dbReference type="AlphaFoldDB" id="A0A7T3CFR3"/>
<dbReference type="GO" id="GO:0043565">
    <property type="term" value="F:sequence-specific DNA binding"/>
    <property type="evidence" value="ECO:0007669"/>
    <property type="project" value="InterPro"/>
</dbReference>
<dbReference type="SMART" id="SM00344">
    <property type="entry name" value="HTH_ASNC"/>
    <property type="match status" value="1"/>
</dbReference>
<dbReference type="InterPro" id="IPR011991">
    <property type="entry name" value="ArsR-like_HTH"/>
</dbReference>
<dbReference type="InterPro" id="IPR011008">
    <property type="entry name" value="Dimeric_a/b-barrel"/>
</dbReference>
<evidence type="ECO:0000259" key="4">
    <source>
        <dbReference type="PROSITE" id="PS50956"/>
    </source>
</evidence>
<dbReference type="Pfam" id="PF13412">
    <property type="entry name" value="HTH_24"/>
    <property type="match status" value="1"/>
</dbReference>
<evidence type="ECO:0000256" key="1">
    <source>
        <dbReference type="ARBA" id="ARBA00023015"/>
    </source>
</evidence>
<protein>
    <submittedName>
        <fullName evidence="5">Lrp/AsnC family transcriptional regulator</fullName>
    </submittedName>
</protein>
<reference evidence="5 6" key="1">
    <citation type="submission" date="2020-12" db="EMBL/GenBank/DDBJ databases">
        <title>FDA dAtabase for Regulatory Grade micrObial Sequences (FDA-ARGOS): Supporting development and validation of Infectious Disease Dx tests.</title>
        <authorList>
            <person name="Sproer C."/>
            <person name="Gronow S."/>
            <person name="Severitt S."/>
            <person name="Schroder I."/>
            <person name="Tallon L."/>
            <person name="Sadzewicz L."/>
            <person name="Zhao X."/>
            <person name="Boylan J."/>
            <person name="Ott S."/>
            <person name="Bowen H."/>
            <person name="Vavikolanu K."/>
            <person name="Mehta A."/>
            <person name="Aluvathingal J."/>
            <person name="Nadendla S."/>
            <person name="Lowell S."/>
            <person name="Myers T."/>
            <person name="Yan Y."/>
            <person name="Sichtig H."/>
        </authorList>
    </citation>
    <scope>NUCLEOTIDE SEQUENCE [LARGE SCALE GENOMIC DNA]</scope>
    <source>
        <strain evidence="5 6">FDAARGOS_864</strain>
    </source>
</reference>
<feature type="domain" description="HTH asnC-type" evidence="4">
    <location>
        <begin position="54"/>
        <end position="115"/>
    </location>
</feature>
<accession>A0A7T3CFR3</accession>
<proteinExistence type="predicted"/>
<dbReference type="EMBL" id="CP065738">
    <property type="protein sequence ID" value="QPT53344.1"/>
    <property type="molecule type" value="Genomic_DNA"/>
</dbReference>
<keyword evidence="2" id="KW-0238">DNA-binding</keyword>
<evidence type="ECO:0000256" key="3">
    <source>
        <dbReference type="ARBA" id="ARBA00023163"/>
    </source>
</evidence>
<evidence type="ECO:0000256" key="2">
    <source>
        <dbReference type="ARBA" id="ARBA00023125"/>
    </source>
</evidence>
<dbReference type="GO" id="GO:0043200">
    <property type="term" value="P:response to amino acid"/>
    <property type="evidence" value="ECO:0007669"/>
    <property type="project" value="TreeGrafter"/>
</dbReference>
<dbReference type="SUPFAM" id="SSF46785">
    <property type="entry name" value="Winged helix' DNA-binding domain"/>
    <property type="match status" value="1"/>
</dbReference>
<dbReference type="InterPro" id="IPR036388">
    <property type="entry name" value="WH-like_DNA-bd_sf"/>
</dbReference>
<dbReference type="Gene3D" id="3.30.70.920">
    <property type="match status" value="1"/>
</dbReference>
<gene>
    <name evidence="5" type="ORF">I6G21_08735</name>
</gene>
<dbReference type="InterPro" id="IPR019887">
    <property type="entry name" value="Tscrpt_reg_AsnC/Lrp_C"/>
</dbReference>
<dbReference type="Pfam" id="PF01037">
    <property type="entry name" value="AsnC_trans_reg"/>
    <property type="match status" value="1"/>
</dbReference>
<dbReference type="PANTHER" id="PTHR30154:SF34">
    <property type="entry name" value="TRANSCRIPTIONAL REGULATOR AZLB"/>
    <property type="match status" value="1"/>
</dbReference>
<dbReference type="PANTHER" id="PTHR30154">
    <property type="entry name" value="LEUCINE-RESPONSIVE REGULATORY PROTEIN"/>
    <property type="match status" value="1"/>
</dbReference>
<sequence length="201" mass="22234">MVGTLRRVGNPVPEWCSFCSLCAGDGDCFCADRSTGGFLVPQDTRGGAGAPASLDRTDLRILRVLEEHPRATVVAIAERTRLARRTVQAHLERMQAGGALRSPSVRVEPESLGYRVSAHVAVELDQRQINDTVMGLTQIPEVVEVQAPAGETDLLVRVVARDEEHLYRVSEEIRLCPGVLRTRTSLYLRTLVKYRMAQLLE</sequence>
<dbReference type="KEGG" id="rkr:I6G21_08735"/>
<keyword evidence="3" id="KW-0804">Transcription</keyword>
<dbReference type="SUPFAM" id="SSF54909">
    <property type="entry name" value="Dimeric alpha+beta barrel"/>
    <property type="match status" value="1"/>
</dbReference>
<name>A0A7T3CFR3_9MICC</name>
<keyword evidence="1" id="KW-0805">Transcription regulation</keyword>
<dbReference type="InterPro" id="IPR000485">
    <property type="entry name" value="AsnC-type_HTH_dom"/>
</dbReference>
<dbReference type="Proteomes" id="UP000594975">
    <property type="component" value="Chromosome"/>
</dbReference>